<evidence type="ECO:0000313" key="5">
    <source>
        <dbReference type="EMBL" id="AQP45261.1"/>
    </source>
</evidence>
<evidence type="ECO:0000256" key="4">
    <source>
        <dbReference type="RuleBase" id="RU361279"/>
    </source>
</evidence>
<dbReference type="GO" id="GO:0046872">
    <property type="term" value="F:metal ion binding"/>
    <property type="evidence" value="ECO:0007669"/>
    <property type="project" value="UniProtKB-KW"/>
</dbReference>
<protein>
    <recommendedName>
        <fullName evidence="4">5-formyltetrahydrofolate cyclo-ligase</fullName>
        <ecNumber evidence="4">6.3.3.2</ecNumber>
    </recommendedName>
</protein>
<dbReference type="InterPro" id="IPR037171">
    <property type="entry name" value="NagB/RpiA_transferase-like"/>
</dbReference>
<evidence type="ECO:0000313" key="6">
    <source>
        <dbReference type="Proteomes" id="UP000188324"/>
    </source>
</evidence>
<dbReference type="GO" id="GO:0030272">
    <property type="term" value="F:5-formyltetrahydrofolate cyclo-ligase activity"/>
    <property type="evidence" value="ECO:0007669"/>
    <property type="project" value="UniProtKB-EC"/>
</dbReference>
<keyword evidence="6" id="KW-1185">Reference proteome</keyword>
<keyword evidence="2 4" id="KW-0547">Nucleotide-binding</keyword>
<keyword evidence="4" id="KW-0479">Metal-binding</keyword>
<dbReference type="PANTHER" id="PTHR23407">
    <property type="entry name" value="ATPASE INHIBITOR/5-FORMYLTETRAHYDROFOLATE CYCLO-LIGASE"/>
    <property type="match status" value="1"/>
</dbReference>
<dbReference type="AlphaFoldDB" id="A0A1Q2CGL9"/>
<dbReference type="STRING" id="1610493.RPIT_11030"/>
<dbReference type="KEGG" id="tfl:RPIT_11030"/>
<keyword evidence="5" id="KW-0436">Ligase</keyword>
<dbReference type="GO" id="GO:0035999">
    <property type="term" value="P:tetrahydrofolate interconversion"/>
    <property type="evidence" value="ECO:0007669"/>
    <property type="project" value="TreeGrafter"/>
</dbReference>
<keyword evidence="4" id="KW-0460">Magnesium</keyword>
<dbReference type="PIRSF" id="PIRSF006806">
    <property type="entry name" value="FTHF_cligase"/>
    <property type="match status" value="1"/>
</dbReference>
<dbReference type="SUPFAM" id="SSF100950">
    <property type="entry name" value="NagB/RpiA/CoA transferase-like"/>
    <property type="match status" value="1"/>
</dbReference>
<dbReference type="PANTHER" id="PTHR23407:SF1">
    <property type="entry name" value="5-FORMYLTETRAHYDROFOLATE CYCLO-LIGASE"/>
    <property type="match status" value="1"/>
</dbReference>
<comment type="catalytic activity">
    <reaction evidence="4">
        <text>(6S)-5-formyl-5,6,7,8-tetrahydrofolate + ATP = (6R)-5,10-methenyltetrahydrofolate + ADP + phosphate</text>
        <dbReference type="Rhea" id="RHEA:10488"/>
        <dbReference type="ChEBI" id="CHEBI:30616"/>
        <dbReference type="ChEBI" id="CHEBI:43474"/>
        <dbReference type="ChEBI" id="CHEBI:57455"/>
        <dbReference type="ChEBI" id="CHEBI:57457"/>
        <dbReference type="ChEBI" id="CHEBI:456216"/>
        <dbReference type="EC" id="6.3.3.2"/>
    </reaction>
</comment>
<reference evidence="5 6" key="1">
    <citation type="journal article" date="2016" name="Int. J. Syst. Evol. Microbiol.">
        <title>Tessaracoccus flavus sp. nov., isolated from the drainage system of a lindane-producing factory.</title>
        <authorList>
            <person name="Kumari R."/>
            <person name="Singh P."/>
            <person name="Schumann P."/>
            <person name="Lal R."/>
        </authorList>
    </citation>
    <scope>NUCLEOTIDE SEQUENCE [LARGE SCALE GENOMIC DNA]</scope>
    <source>
        <strain evidence="5 6">RP1T</strain>
    </source>
</reference>
<dbReference type="EC" id="6.3.3.2" evidence="4"/>
<dbReference type="GO" id="GO:0009396">
    <property type="term" value="P:folic acid-containing compound biosynthetic process"/>
    <property type="evidence" value="ECO:0007669"/>
    <property type="project" value="TreeGrafter"/>
</dbReference>
<dbReference type="EMBL" id="CP019605">
    <property type="protein sequence ID" value="AQP45261.1"/>
    <property type="molecule type" value="Genomic_DNA"/>
</dbReference>
<dbReference type="OrthoDB" id="3242798at2"/>
<organism evidence="5 6">
    <name type="scientific">Tessaracoccus flavus</name>
    <dbReference type="NCBI Taxonomy" id="1610493"/>
    <lineage>
        <taxon>Bacteria</taxon>
        <taxon>Bacillati</taxon>
        <taxon>Actinomycetota</taxon>
        <taxon>Actinomycetes</taxon>
        <taxon>Propionibacteriales</taxon>
        <taxon>Propionibacteriaceae</taxon>
        <taxon>Tessaracoccus</taxon>
    </lineage>
</organism>
<evidence type="ECO:0000256" key="2">
    <source>
        <dbReference type="ARBA" id="ARBA00022741"/>
    </source>
</evidence>
<sequence length="191" mass="20428">MPSDAQKDSLRSRVSAARSRVTDGEWSAVSRAMTRSALNFADARPTATVALYASRAAEPETGELITELARRGWRVLLPVIRRAVDWAEFGGWDEMAVGWGGIPQPTGPRLGAPALASASLIFVPCTAIGRDFSRLGTGGGWYDRALLHRTADAAVIALVREADVFDTVPTEPHDVAVDGYITEAGATFKDS</sequence>
<dbReference type="GO" id="GO:0005524">
    <property type="term" value="F:ATP binding"/>
    <property type="evidence" value="ECO:0007669"/>
    <property type="project" value="UniProtKB-KW"/>
</dbReference>
<accession>A0A1Q2CGL9</accession>
<dbReference type="InterPro" id="IPR002698">
    <property type="entry name" value="FTHF_cligase"/>
</dbReference>
<evidence type="ECO:0000256" key="1">
    <source>
        <dbReference type="ARBA" id="ARBA00010638"/>
    </source>
</evidence>
<comment type="cofactor">
    <cofactor evidence="4">
        <name>Mg(2+)</name>
        <dbReference type="ChEBI" id="CHEBI:18420"/>
    </cofactor>
</comment>
<dbReference type="Pfam" id="PF01812">
    <property type="entry name" value="5-FTHF_cyc-lig"/>
    <property type="match status" value="1"/>
</dbReference>
<dbReference type="Proteomes" id="UP000188324">
    <property type="component" value="Chromosome"/>
</dbReference>
<dbReference type="RefSeq" id="WP_077343155.1">
    <property type="nucleotide sequence ID" value="NZ_CP019605.1"/>
</dbReference>
<dbReference type="NCBIfam" id="TIGR02727">
    <property type="entry name" value="MTHFS_bact"/>
    <property type="match status" value="1"/>
</dbReference>
<proteinExistence type="inferred from homology"/>
<comment type="similarity">
    <text evidence="1 4">Belongs to the 5-formyltetrahydrofolate cyclo-ligase family.</text>
</comment>
<gene>
    <name evidence="5" type="ORF">RPIT_11030</name>
</gene>
<dbReference type="Gene3D" id="3.40.50.10420">
    <property type="entry name" value="NagB/RpiA/CoA transferase-like"/>
    <property type="match status" value="1"/>
</dbReference>
<dbReference type="InterPro" id="IPR024185">
    <property type="entry name" value="FTHF_cligase-like_sf"/>
</dbReference>
<keyword evidence="3 4" id="KW-0067">ATP-binding</keyword>
<evidence type="ECO:0000256" key="3">
    <source>
        <dbReference type="ARBA" id="ARBA00022840"/>
    </source>
</evidence>
<name>A0A1Q2CGL9_9ACTN</name>